<dbReference type="GO" id="GO:0005576">
    <property type="term" value="C:extracellular region"/>
    <property type="evidence" value="ECO:0007669"/>
    <property type="project" value="UniProtKB-SubCell"/>
</dbReference>
<sequence>MLSKLIQPLVLISLLISLSEAFRQQSVGIRGRLMCGDKPDSGTKVKLWSKKFGRDDQLADARTDANGNYVLQGGKGALLSMDVHFKINKYKLFFPVYTDCNRGILPCQRKIDLTVPSDYVTRTSDVQKWFDGGVLNMEFKFPDESTSCIN</sequence>
<comment type="similarity">
    <text evidence="2">Belongs to the nematode transthyretin-like family.</text>
</comment>
<evidence type="ECO:0000256" key="3">
    <source>
        <dbReference type="ARBA" id="ARBA00022525"/>
    </source>
</evidence>
<dbReference type="InterPro" id="IPR001534">
    <property type="entry name" value="Transthyretin-like"/>
</dbReference>
<protein>
    <submittedName>
        <fullName evidence="7">Transthyretin-like protein</fullName>
    </submittedName>
</protein>
<evidence type="ECO:0000256" key="5">
    <source>
        <dbReference type="SAM" id="SignalP"/>
    </source>
</evidence>
<evidence type="ECO:0000256" key="2">
    <source>
        <dbReference type="ARBA" id="ARBA00010112"/>
    </source>
</evidence>
<keyword evidence="6" id="KW-1185">Reference proteome</keyword>
<keyword evidence="4 5" id="KW-0732">Signal</keyword>
<dbReference type="Proteomes" id="UP000887561">
    <property type="component" value="Unplaced"/>
</dbReference>
<dbReference type="Pfam" id="PF01060">
    <property type="entry name" value="TTR-52"/>
    <property type="match status" value="1"/>
</dbReference>
<evidence type="ECO:0000313" key="6">
    <source>
        <dbReference type="Proteomes" id="UP000887561"/>
    </source>
</evidence>
<dbReference type="PANTHER" id="PTHR21700">
    <property type="entry name" value="TRANSTHYRETIN-LIKE FAMILY PROTEIN-RELATED"/>
    <property type="match status" value="1"/>
</dbReference>
<reference evidence="7" key="1">
    <citation type="submission" date="2022-11" db="UniProtKB">
        <authorList>
            <consortium name="WormBaseParasite"/>
        </authorList>
    </citation>
    <scope>IDENTIFICATION</scope>
</reference>
<keyword evidence="3" id="KW-0964">Secreted</keyword>
<dbReference type="AlphaFoldDB" id="A0A915M7I6"/>
<dbReference type="PANTHER" id="PTHR21700:SF112">
    <property type="entry name" value="TRANSTHYRETIN-RELATED FAMILY DOMAIN"/>
    <property type="match status" value="1"/>
</dbReference>
<dbReference type="GO" id="GO:0009986">
    <property type="term" value="C:cell surface"/>
    <property type="evidence" value="ECO:0007669"/>
    <property type="project" value="InterPro"/>
</dbReference>
<dbReference type="WBParaSite" id="scaffold2925_cov233.g5671">
    <property type="protein sequence ID" value="scaffold2925_cov233.g5671"/>
    <property type="gene ID" value="scaffold2925_cov233.g5671"/>
</dbReference>
<organism evidence="6 7">
    <name type="scientific">Meloidogyne javanica</name>
    <name type="common">Root-knot nematode worm</name>
    <dbReference type="NCBI Taxonomy" id="6303"/>
    <lineage>
        <taxon>Eukaryota</taxon>
        <taxon>Metazoa</taxon>
        <taxon>Ecdysozoa</taxon>
        <taxon>Nematoda</taxon>
        <taxon>Chromadorea</taxon>
        <taxon>Rhabditida</taxon>
        <taxon>Tylenchina</taxon>
        <taxon>Tylenchomorpha</taxon>
        <taxon>Tylenchoidea</taxon>
        <taxon>Meloidogynidae</taxon>
        <taxon>Meloidogyninae</taxon>
        <taxon>Meloidogyne</taxon>
        <taxon>Meloidogyne incognita group</taxon>
    </lineage>
</organism>
<comment type="subcellular location">
    <subcellularLocation>
        <location evidence="1">Secreted</location>
    </subcellularLocation>
</comment>
<dbReference type="Gene3D" id="2.60.40.3330">
    <property type="match status" value="1"/>
</dbReference>
<accession>A0A915M7I6</accession>
<feature type="signal peptide" evidence="5">
    <location>
        <begin position="1"/>
        <end position="21"/>
    </location>
</feature>
<dbReference type="InterPro" id="IPR038479">
    <property type="entry name" value="Transthyretin-like_sf"/>
</dbReference>
<evidence type="ECO:0000256" key="4">
    <source>
        <dbReference type="ARBA" id="ARBA00022729"/>
    </source>
</evidence>
<evidence type="ECO:0000313" key="7">
    <source>
        <dbReference type="WBParaSite" id="scaffold2925_cov233.g5671"/>
    </source>
</evidence>
<name>A0A915M7I6_MELJA</name>
<feature type="chain" id="PRO_5037732907" evidence="5">
    <location>
        <begin position="22"/>
        <end position="150"/>
    </location>
</feature>
<proteinExistence type="inferred from homology"/>
<evidence type="ECO:0000256" key="1">
    <source>
        <dbReference type="ARBA" id="ARBA00004613"/>
    </source>
</evidence>